<sequence>MFRRIQNAVRRARPQDADVNVAPSPAPLGHDLSAAALPVRQRESPEVSRLPISEEFHAAFRQVMLDSFYRDNPYIDITDTEVLNADVAAHAEHRFRSFETWIDTWLAPAVPALSSMTALEIGPGTGSSTLAFARRVRHVVSFEIDAQAMVAARARLAYFGQSNVEFHERQFDETSEFCQAGHQVDLVVLCAVLEHMTLQERTATLRAAWRCLRPGGLLVVADTPNRFAALDRHTSLLPFYSALPQDIQAEYAKNAPRRDLRVSMENTAPADVAERLTRWGAGISYHDFEIALGREIHEYILLDGYEPAILDICPDTIDDALLRIAFHHHAPGLSPAFSRSNLYFVATKPA</sequence>
<dbReference type="GO" id="GO:0032259">
    <property type="term" value="P:methylation"/>
    <property type="evidence" value="ECO:0007669"/>
    <property type="project" value="UniProtKB-KW"/>
</dbReference>
<name>A0A2N8KM45_9BURK</name>
<accession>A0A2N8KM45</accession>
<keyword evidence="1" id="KW-0489">Methyltransferase</keyword>
<evidence type="ECO:0000256" key="2">
    <source>
        <dbReference type="ARBA" id="ARBA00022679"/>
    </source>
</evidence>
<dbReference type="InterPro" id="IPR029063">
    <property type="entry name" value="SAM-dependent_MTases_sf"/>
</dbReference>
<organism evidence="5 6">
    <name type="scientific">Achromobacter pulmonis</name>
    <dbReference type="NCBI Taxonomy" id="1389932"/>
    <lineage>
        <taxon>Bacteria</taxon>
        <taxon>Pseudomonadati</taxon>
        <taxon>Pseudomonadota</taxon>
        <taxon>Betaproteobacteria</taxon>
        <taxon>Burkholderiales</taxon>
        <taxon>Alcaligenaceae</taxon>
        <taxon>Achromobacter</taxon>
    </lineage>
</organism>
<reference evidence="5 6" key="1">
    <citation type="submission" date="2018-01" db="EMBL/GenBank/DDBJ databases">
        <title>The draft genome of an aniline degradation strain ANB-1.</title>
        <authorList>
            <person name="Zhang L."/>
            <person name="Jiang J."/>
        </authorList>
    </citation>
    <scope>NUCLEOTIDE SEQUENCE [LARGE SCALE GENOMIC DNA]</scope>
    <source>
        <strain evidence="5 6">ANB-1</strain>
    </source>
</reference>
<dbReference type="CDD" id="cd02440">
    <property type="entry name" value="AdoMet_MTases"/>
    <property type="match status" value="1"/>
</dbReference>
<evidence type="ECO:0000256" key="3">
    <source>
        <dbReference type="ARBA" id="ARBA00022691"/>
    </source>
</evidence>
<keyword evidence="2" id="KW-0808">Transferase</keyword>
<dbReference type="SUPFAM" id="SSF53335">
    <property type="entry name" value="S-adenosyl-L-methionine-dependent methyltransferases"/>
    <property type="match status" value="1"/>
</dbReference>
<dbReference type="Pfam" id="PF13649">
    <property type="entry name" value="Methyltransf_25"/>
    <property type="match status" value="1"/>
</dbReference>
<evidence type="ECO:0000313" key="5">
    <source>
        <dbReference type="EMBL" id="PND34519.1"/>
    </source>
</evidence>
<comment type="caution">
    <text evidence="5">The sequence shown here is derived from an EMBL/GenBank/DDBJ whole genome shotgun (WGS) entry which is preliminary data.</text>
</comment>
<feature type="domain" description="Methyltransferase" evidence="4">
    <location>
        <begin position="119"/>
        <end position="216"/>
    </location>
</feature>
<dbReference type="Gene3D" id="3.40.50.150">
    <property type="entry name" value="Vaccinia Virus protein VP39"/>
    <property type="match status" value="1"/>
</dbReference>
<dbReference type="PANTHER" id="PTHR43464:SF19">
    <property type="entry name" value="UBIQUINONE BIOSYNTHESIS O-METHYLTRANSFERASE, MITOCHONDRIAL"/>
    <property type="match status" value="1"/>
</dbReference>
<dbReference type="GO" id="GO:0008168">
    <property type="term" value="F:methyltransferase activity"/>
    <property type="evidence" value="ECO:0007669"/>
    <property type="project" value="UniProtKB-KW"/>
</dbReference>
<keyword evidence="3" id="KW-0949">S-adenosyl-L-methionine</keyword>
<evidence type="ECO:0000259" key="4">
    <source>
        <dbReference type="Pfam" id="PF13649"/>
    </source>
</evidence>
<gene>
    <name evidence="5" type="ORF">C1I89_10055</name>
</gene>
<dbReference type="EMBL" id="POQS01000002">
    <property type="protein sequence ID" value="PND34519.1"/>
    <property type="molecule type" value="Genomic_DNA"/>
</dbReference>
<dbReference type="PANTHER" id="PTHR43464">
    <property type="entry name" value="METHYLTRANSFERASE"/>
    <property type="match status" value="1"/>
</dbReference>
<dbReference type="InterPro" id="IPR041698">
    <property type="entry name" value="Methyltransf_25"/>
</dbReference>
<dbReference type="AlphaFoldDB" id="A0A2N8KM45"/>
<dbReference type="Proteomes" id="UP000235994">
    <property type="component" value="Unassembled WGS sequence"/>
</dbReference>
<proteinExistence type="predicted"/>
<evidence type="ECO:0000313" key="6">
    <source>
        <dbReference type="Proteomes" id="UP000235994"/>
    </source>
</evidence>
<protein>
    <recommendedName>
        <fullName evidence="4">Methyltransferase domain-containing protein</fullName>
    </recommendedName>
</protein>
<keyword evidence="6" id="KW-1185">Reference proteome</keyword>
<evidence type="ECO:0000256" key="1">
    <source>
        <dbReference type="ARBA" id="ARBA00022603"/>
    </source>
</evidence>